<dbReference type="EMBL" id="JACHFZ010000001">
    <property type="protein sequence ID" value="MBB5290601.1"/>
    <property type="molecule type" value="Genomic_DNA"/>
</dbReference>
<protein>
    <submittedName>
        <fullName evidence="3">Putative membrane protein</fullName>
    </submittedName>
</protein>
<feature type="transmembrane region" description="Helical" evidence="2">
    <location>
        <begin position="20"/>
        <end position="43"/>
    </location>
</feature>
<organism evidence="3 4">
    <name type="scientific">Brevundimonas basaltis</name>
    <dbReference type="NCBI Taxonomy" id="472166"/>
    <lineage>
        <taxon>Bacteria</taxon>
        <taxon>Pseudomonadati</taxon>
        <taxon>Pseudomonadota</taxon>
        <taxon>Alphaproteobacteria</taxon>
        <taxon>Caulobacterales</taxon>
        <taxon>Caulobacteraceae</taxon>
        <taxon>Brevundimonas</taxon>
    </lineage>
</organism>
<dbReference type="RefSeq" id="WP_246347384.1">
    <property type="nucleotide sequence ID" value="NZ_BAAAFF010000003.1"/>
</dbReference>
<gene>
    <name evidence="3" type="ORF">HNQ67_000097</name>
</gene>
<keyword evidence="2" id="KW-1133">Transmembrane helix</keyword>
<accession>A0A7W8HVC3</accession>
<keyword evidence="4" id="KW-1185">Reference proteome</keyword>
<keyword evidence="2" id="KW-0472">Membrane</keyword>
<evidence type="ECO:0000313" key="4">
    <source>
        <dbReference type="Proteomes" id="UP000566663"/>
    </source>
</evidence>
<evidence type="ECO:0000256" key="1">
    <source>
        <dbReference type="SAM" id="MobiDB-lite"/>
    </source>
</evidence>
<reference evidence="3 4" key="1">
    <citation type="submission" date="2020-08" db="EMBL/GenBank/DDBJ databases">
        <title>Genomic Encyclopedia of Type Strains, Phase IV (KMG-IV): sequencing the most valuable type-strain genomes for metagenomic binning, comparative biology and taxonomic classification.</title>
        <authorList>
            <person name="Goeker M."/>
        </authorList>
    </citation>
    <scope>NUCLEOTIDE SEQUENCE [LARGE SCALE GENOMIC DNA]</scope>
    <source>
        <strain evidence="3 4">DSM 25335</strain>
    </source>
</reference>
<keyword evidence="2" id="KW-0812">Transmembrane</keyword>
<dbReference type="Pfam" id="PF07784">
    <property type="entry name" value="DUF1622"/>
    <property type="match status" value="1"/>
</dbReference>
<feature type="compositionally biased region" description="Basic and acidic residues" evidence="1">
    <location>
        <begin position="119"/>
        <end position="128"/>
    </location>
</feature>
<comment type="caution">
    <text evidence="3">The sequence shown here is derived from an EMBL/GenBank/DDBJ whole genome shotgun (WGS) entry which is preliminary data.</text>
</comment>
<sequence>MIGADLGGRGDLMEWARLAAMVLEMLGVLVILLAVLIAAVLYLRGGLGTRDWASAYDAARANLGRGILLGLELLVGADIIATVTAPLTVESVGLLAGIVAIRTFLSFALETEIEGRWPWRRHSPDRSSPDQAAPRRSRGRAVSPE</sequence>
<feature type="region of interest" description="Disordered" evidence="1">
    <location>
        <begin position="119"/>
        <end position="145"/>
    </location>
</feature>
<evidence type="ECO:0000313" key="3">
    <source>
        <dbReference type="EMBL" id="MBB5290601.1"/>
    </source>
</evidence>
<evidence type="ECO:0000256" key="2">
    <source>
        <dbReference type="SAM" id="Phobius"/>
    </source>
</evidence>
<dbReference type="Proteomes" id="UP000566663">
    <property type="component" value="Unassembled WGS sequence"/>
</dbReference>
<dbReference type="PANTHER" id="PTHR38468">
    <property type="entry name" value="SLL0939 PROTEIN"/>
    <property type="match status" value="1"/>
</dbReference>
<dbReference type="InterPro" id="IPR012427">
    <property type="entry name" value="DUF1622"/>
</dbReference>
<proteinExistence type="predicted"/>
<name>A0A7W8HVC3_9CAUL</name>
<dbReference type="AlphaFoldDB" id="A0A7W8HVC3"/>
<dbReference type="PANTHER" id="PTHR38468:SF1">
    <property type="entry name" value="SLL0939 PROTEIN"/>
    <property type="match status" value="1"/>
</dbReference>